<dbReference type="InterPro" id="IPR000073">
    <property type="entry name" value="AB_hydrolase_1"/>
</dbReference>
<feature type="region of interest" description="Disordered" evidence="1">
    <location>
        <begin position="97"/>
        <end position="124"/>
    </location>
</feature>
<protein>
    <recommendedName>
        <fullName evidence="2">AB hydrolase-1 domain-containing protein</fullName>
    </recommendedName>
</protein>
<evidence type="ECO:0000313" key="4">
    <source>
        <dbReference type="Proteomes" id="UP000737018"/>
    </source>
</evidence>
<keyword evidence="4" id="KW-1185">Reference proteome</keyword>
<dbReference type="InterPro" id="IPR029058">
    <property type="entry name" value="AB_hydrolase_fold"/>
</dbReference>
<feature type="compositionally biased region" description="Basic and acidic residues" evidence="1">
    <location>
        <begin position="1535"/>
        <end position="1547"/>
    </location>
</feature>
<dbReference type="EMBL" id="JRKL02000316">
    <property type="protein sequence ID" value="KAF3972613.1"/>
    <property type="molecule type" value="Genomic_DNA"/>
</dbReference>
<sequence>MPIHQYLHRVSTKVKKFISNQQQHRVLGCQTQNPCNPLYTNTFEKLATGYESKEKQKDFRHHPHHLLNLGSPFKLKTQSVSAVALLMGLLGMVYQGKKQLPSPPTPSETSETGSPEDSPEVSSRFKLRDGRYLAYRERGVPKDKAKFKIIIVHGLGSSKEMNFLAPQELIDELGIYFLLFDRAGYGESDADPKHSVKSEAFDIQELADHLQIGSKFYVIGVSMGSYSIWSCLKYIPDRLAGVSFVVPVVNYWWRSLPDRVIKDDYRKKLVRWSMWFANHAPGLLHWWVNQKWLPSTSVLERNPVFFNDRDIDVLKTISGFPMLTQDKLRERSVFDTLRRDFMLAFGKWEFDPLDLRNPYPQNESNVHIWQGLEDKVVPVQLQRFVSGKLPWIRYHEVPNGGHLIVHYDVKIGAILNLNSQFSILNSQEVLDLSWFKKTVWDHPIIQCLPLDPIILGNQRYTRSGELRRVLGVPHGSTSEDHSFGVAHPKPPPPVATEELKHFKESVQDASRKASDRAKLLRNSIIKLDKYKEVIGSKKRQRNDLSSGERSGGVNLARMGSHIHRNSHDSVTQRLEDKTKGIGLNKRVRTSVVDVRADGRSAAMSRLQMVTDKDGDLLQSVGSGSVRIEEKTRRLLAGGEGLDQKIKKKRSVGAVGNRVITGERDTKRATHPKLNHESKLRSSDAHGFRLKSSPGLGINKLDGSLEPASSDACTLPRNEQESMPHPRDRAVQFEHRLLAKGNKSNIQEDTPVGSSNTVIKGKVSRAPRTGSVMGLDSSPIIQPSSGAIQDWEQPKGLNKVPVVGVRNNQKRMMSSGSSIHPMTQWGGQRPYKNSRTRRSNLVSPVSNHAEAQISSQSLATTDFSAKTSVVGTSSVDNNNPKFKLELENVSSPFGLSESEESGAGEHKLKEKGIDNVEVALTATHKVVPFVMPTKKNKLLSNESGDGVRRQGRSGRGSSLTRTEIPLVREKLENLSTTKPLQSVKPSSEKNRSKSGRPPSKKLKDRKASIRVGPMINNGSLNYTGESDDDREELLVAANEAHNARSLACSGPFWKKMESIFASVSSEDLSYLKQQLSFAEELDDTLSHMLGVDFNALGVGVHKEVIDYSGVRLGSHFNQELAETDSLQGRFDMKKSDKVTPLYQRVLSALIEEDEIEESYHHSEGKTLSLQYASDDSHCGSCNQIDMEPKDRDRMESEVESKVDYQMQKNCLLDRVSCDKSVVSNSFRNPSISSSFNSIEQWRGDYDISHSDLGHTSEICSNDLGQLQPRELNVASFSSSDCQYQLLCMDDRLLLELQSIGLYPETLPDLAEGEVIKQDIMDLKEGLYQQIGIKRKNLGKIDEAIQKGRDVERQTMEQVAMDQLIGIAYQKRMACRGSYASKSAVRKVSKQVALAFVKRTLARCRKFEDTGNSCFSEPALQDVIFSPPPCNNDAKSVDCVGSGSASNTCNEASHQVEARGSGAVSSTFERYDSLSDNIDRGSSDALQSVIHSSEQASSKHGSVFIKGKKREMLIDDVVGSASSRVTSALDNPVLDGVKGKRSERDRDQNGDIVKSNSVSGASRSSLDSFRSERKTKAKPKQKISHLSTSGSSFHGRLTEATEPACPPAQASSHVVALVTNKISRERGSRMPSNVPRESSKESEEPIDFANLPLNELDSMEALDVPNDITEPQDLSTWLNLDDDVLQDYDCEGLEIPMDDLSELNII</sequence>
<dbReference type="SUPFAM" id="SSF53474">
    <property type="entry name" value="alpha/beta-Hydrolases"/>
    <property type="match status" value="1"/>
</dbReference>
<feature type="compositionally biased region" description="Polar residues" evidence="1">
    <location>
        <begin position="972"/>
        <end position="984"/>
    </location>
</feature>
<feature type="compositionally biased region" description="Low complexity" evidence="1">
    <location>
        <begin position="107"/>
        <end position="116"/>
    </location>
</feature>
<evidence type="ECO:0000259" key="2">
    <source>
        <dbReference type="Pfam" id="PF12697"/>
    </source>
</evidence>
<feature type="compositionally biased region" description="Polar residues" evidence="1">
    <location>
        <begin position="811"/>
        <end position="820"/>
    </location>
</feature>
<feature type="region of interest" description="Disordered" evidence="1">
    <location>
        <begin position="811"/>
        <end position="834"/>
    </location>
</feature>
<feature type="region of interest" description="Disordered" evidence="1">
    <location>
        <begin position="537"/>
        <end position="578"/>
    </location>
</feature>
<feature type="region of interest" description="Disordered" evidence="1">
    <location>
        <begin position="1530"/>
        <end position="1645"/>
    </location>
</feature>
<feature type="region of interest" description="Disordered" evidence="1">
    <location>
        <begin position="936"/>
        <end position="1025"/>
    </location>
</feature>
<reference evidence="3" key="1">
    <citation type="submission" date="2020-03" db="EMBL/GenBank/DDBJ databases">
        <title>Castanea mollissima Vanexum genome sequencing.</title>
        <authorList>
            <person name="Staton M."/>
        </authorList>
    </citation>
    <scope>NUCLEOTIDE SEQUENCE</scope>
    <source>
        <tissue evidence="3">Leaf</tissue>
    </source>
</reference>
<evidence type="ECO:0000313" key="3">
    <source>
        <dbReference type="EMBL" id="KAF3972613.1"/>
    </source>
</evidence>
<feature type="compositionally biased region" description="Basic residues" evidence="1">
    <location>
        <begin position="991"/>
        <end position="1003"/>
    </location>
</feature>
<organism evidence="3 4">
    <name type="scientific">Castanea mollissima</name>
    <name type="common">Chinese chestnut</name>
    <dbReference type="NCBI Taxonomy" id="60419"/>
    <lineage>
        <taxon>Eukaryota</taxon>
        <taxon>Viridiplantae</taxon>
        <taxon>Streptophyta</taxon>
        <taxon>Embryophyta</taxon>
        <taxon>Tracheophyta</taxon>
        <taxon>Spermatophyta</taxon>
        <taxon>Magnoliopsida</taxon>
        <taxon>eudicotyledons</taxon>
        <taxon>Gunneridae</taxon>
        <taxon>Pentapetalae</taxon>
        <taxon>rosids</taxon>
        <taxon>fabids</taxon>
        <taxon>Fagales</taxon>
        <taxon>Fagaceae</taxon>
        <taxon>Castanea</taxon>
    </lineage>
</organism>
<feature type="region of interest" description="Disordered" evidence="1">
    <location>
        <begin position="664"/>
        <end position="725"/>
    </location>
</feature>
<comment type="caution">
    <text evidence="3">The sequence shown here is derived from an EMBL/GenBank/DDBJ whole genome shotgun (WGS) entry which is preliminary data.</text>
</comment>
<accession>A0A8J4VUR0</accession>
<dbReference type="Proteomes" id="UP000737018">
    <property type="component" value="Unassembled WGS sequence"/>
</dbReference>
<dbReference type="PANTHER" id="PTHR31115">
    <property type="entry name" value="OS05G0107300 PROTEIN"/>
    <property type="match status" value="1"/>
</dbReference>
<feature type="compositionally biased region" description="Basic and acidic residues" evidence="1">
    <location>
        <begin position="664"/>
        <end position="686"/>
    </location>
</feature>
<gene>
    <name evidence="3" type="ORF">CMV_003906</name>
</gene>
<feature type="compositionally biased region" description="Polar residues" evidence="1">
    <location>
        <begin position="1552"/>
        <end position="1566"/>
    </location>
</feature>
<dbReference type="Pfam" id="PF12697">
    <property type="entry name" value="Abhydrolase_6"/>
    <property type="match status" value="1"/>
</dbReference>
<dbReference type="PANTHER" id="PTHR31115:SF4">
    <property type="entry name" value="SPECTRIN BETA CHAIN, BRAIN"/>
    <property type="match status" value="1"/>
</dbReference>
<dbReference type="FunFam" id="3.40.50.1820:FF:000270">
    <property type="entry name" value="Alpha/beta-Hydrolases superfamily protein"/>
    <property type="match status" value="1"/>
</dbReference>
<proteinExistence type="predicted"/>
<dbReference type="OrthoDB" id="1915143at2759"/>
<name>A0A8J4VUR0_9ROSI</name>
<dbReference type="Gene3D" id="3.40.50.1820">
    <property type="entry name" value="alpha/beta hydrolase"/>
    <property type="match status" value="1"/>
</dbReference>
<feature type="domain" description="AB hydrolase-1" evidence="2">
    <location>
        <begin position="149"/>
        <end position="406"/>
    </location>
</feature>
<evidence type="ECO:0000256" key="1">
    <source>
        <dbReference type="SAM" id="MobiDB-lite"/>
    </source>
</evidence>